<protein>
    <submittedName>
        <fullName evidence="2">GNAT family N-acetyltransferase</fullName>
    </submittedName>
</protein>
<comment type="caution">
    <text evidence="2">The sequence shown here is derived from an EMBL/GenBank/DDBJ whole genome shotgun (WGS) entry which is preliminary data.</text>
</comment>
<dbReference type="GO" id="GO:0016747">
    <property type="term" value="F:acyltransferase activity, transferring groups other than amino-acyl groups"/>
    <property type="evidence" value="ECO:0007669"/>
    <property type="project" value="InterPro"/>
</dbReference>
<dbReference type="Gene3D" id="3.40.630.30">
    <property type="match status" value="1"/>
</dbReference>
<organism evidence="2 3">
    <name type="scientific">Candidatus Gemmiger avicola</name>
    <dbReference type="NCBI Taxonomy" id="2838605"/>
    <lineage>
        <taxon>Bacteria</taxon>
        <taxon>Bacillati</taxon>
        <taxon>Bacillota</taxon>
        <taxon>Clostridia</taxon>
        <taxon>Eubacteriales</taxon>
        <taxon>Gemmiger</taxon>
    </lineage>
</organism>
<dbReference type="EMBL" id="DWYG01000045">
    <property type="protein sequence ID" value="HJB41506.1"/>
    <property type="molecule type" value="Genomic_DNA"/>
</dbReference>
<evidence type="ECO:0000259" key="1">
    <source>
        <dbReference type="PROSITE" id="PS51186"/>
    </source>
</evidence>
<reference evidence="2" key="1">
    <citation type="journal article" date="2021" name="PeerJ">
        <title>Extensive microbial diversity within the chicken gut microbiome revealed by metagenomics and culture.</title>
        <authorList>
            <person name="Gilroy R."/>
            <person name="Ravi A."/>
            <person name="Getino M."/>
            <person name="Pursley I."/>
            <person name="Horton D.L."/>
            <person name="Alikhan N.F."/>
            <person name="Baker D."/>
            <person name="Gharbi K."/>
            <person name="Hall N."/>
            <person name="Watson M."/>
            <person name="Adriaenssens E.M."/>
            <person name="Foster-Nyarko E."/>
            <person name="Jarju S."/>
            <person name="Secka A."/>
            <person name="Antonio M."/>
            <person name="Oren A."/>
            <person name="Chaudhuri R.R."/>
            <person name="La Ragione R."/>
            <person name="Hildebrand F."/>
            <person name="Pallen M.J."/>
        </authorList>
    </citation>
    <scope>NUCLEOTIDE SEQUENCE</scope>
    <source>
        <strain evidence="2">ChiBcec8-13705</strain>
    </source>
</reference>
<accession>A0A9D2M6E8</accession>
<evidence type="ECO:0000313" key="3">
    <source>
        <dbReference type="Proteomes" id="UP000886803"/>
    </source>
</evidence>
<evidence type="ECO:0000313" key="2">
    <source>
        <dbReference type="EMBL" id="HJB41506.1"/>
    </source>
</evidence>
<dbReference type="InterPro" id="IPR000182">
    <property type="entry name" value="GNAT_dom"/>
</dbReference>
<name>A0A9D2M6E8_9FIRM</name>
<dbReference type="AlphaFoldDB" id="A0A9D2M6E8"/>
<reference evidence="2" key="2">
    <citation type="submission" date="2021-04" db="EMBL/GenBank/DDBJ databases">
        <authorList>
            <person name="Gilroy R."/>
        </authorList>
    </citation>
    <scope>NUCLEOTIDE SEQUENCE</scope>
    <source>
        <strain evidence="2">ChiBcec8-13705</strain>
    </source>
</reference>
<dbReference type="InterPro" id="IPR016181">
    <property type="entry name" value="Acyl_CoA_acyltransferase"/>
</dbReference>
<gene>
    <name evidence="2" type="ORF">H9945_03320</name>
</gene>
<dbReference type="SUPFAM" id="SSF55729">
    <property type="entry name" value="Acyl-CoA N-acyltransferases (Nat)"/>
    <property type="match status" value="1"/>
</dbReference>
<sequence length="177" mass="19494">MRFLIRPAQQDDVSAIAAVMRAAMEQLPEPDWFVPDDEEYLRAHLAGPAGFCQVATTMDGTLAAYFTVKLAGTAPDALGHYLEMDEAGLCATAQMDSCCVAPLYQGNSLEGKLLLSAEERLRRYPGGPWKCALGTVHPDNLASLYSFLHRGYRIAAADQSCYGGKRRHILRKDWPET</sequence>
<dbReference type="Proteomes" id="UP000886803">
    <property type="component" value="Unassembled WGS sequence"/>
</dbReference>
<proteinExistence type="predicted"/>
<feature type="domain" description="N-acetyltransferase" evidence="1">
    <location>
        <begin position="3"/>
        <end position="175"/>
    </location>
</feature>
<dbReference type="PROSITE" id="PS51186">
    <property type="entry name" value="GNAT"/>
    <property type="match status" value="1"/>
</dbReference>